<accession>A0A853L400</accession>
<feature type="transmembrane region" description="Helical" evidence="6">
    <location>
        <begin position="12"/>
        <end position="31"/>
    </location>
</feature>
<sequence>MIFPNWSATMKNKAYIVFGFLALAWGMTFLFNKSASTLITPTQIAAVRVFMGFLPVFAAALIGRKLKWRHLRFTHHFIVMSVLAGSLYYFSFAKGIQLLPSSLAGMLSGAIPMISFITAAAFLRDEPVNRRSLLGLGVGFIGVAMIARPWDASVSASDLAGVGCIGLGSLCVGLSFVYARRFLSPLGISPLALCTYQLGIAALTLLVTTDFDGASAIFDNGWIALGLFFGLGLFGTGFAYLCYYFVVENLGAVKAASVTYIPPIIAVLTGSLILGESVQLLDLIALVAILTGVVVMQSGRTPPMQRCLANLPSQQS</sequence>
<evidence type="ECO:0000256" key="4">
    <source>
        <dbReference type="ARBA" id="ARBA00022989"/>
    </source>
</evidence>
<keyword evidence="5 6" id="KW-0472">Membrane</keyword>
<dbReference type="AlphaFoldDB" id="A0A853L400"/>
<feature type="transmembrane region" description="Helical" evidence="6">
    <location>
        <begin position="130"/>
        <end position="147"/>
    </location>
</feature>
<keyword evidence="3 6" id="KW-0812">Transmembrane</keyword>
<evidence type="ECO:0000256" key="6">
    <source>
        <dbReference type="SAM" id="Phobius"/>
    </source>
</evidence>
<feature type="transmembrane region" description="Helical" evidence="6">
    <location>
        <begin position="221"/>
        <end position="246"/>
    </location>
</feature>
<dbReference type="InterPro" id="IPR000620">
    <property type="entry name" value="EamA_dom"/>
</dbReference>
<reference evidence="8 9" key="1">
    <citation type="submission" date="2014-07" db="EMBL/GenBank/DDBJ databases">
        <title>Draft genome sequence of Thalassospira tepidiphila 1-1B.</title>
        <authorList>
            <person name="Lai Q."/>
            <person name="Shao Z."/>
        </authorList>
    </citation>
    <scope>NUCLEOTIDE SEQUENCE [LARGE SCALE GENOMIC DNA]</scope>
    <source>
        <strain evidence="8 9">MCCC 1A03514</strain>
    </source>
</reference>
<feature type="domain" description="EamA" evidence="7">
    <location>
        <begin position="161"/>
        <end position="296"/>
    </location>
</feature>
<feature type="domain" description="EamA" evidence="7">
    <location>
        <begin position="16"/>
        <end position="147"/>
    </location>
</feature>
<feature type="transmembrane region" description="Helical" evidence="6">
    <location>
        <begin position="43"/>
        <end position="61"/>
    </location>
</feature>
<dbReference type="PANTHER" id="PTHR32322">
    <property type="entry name" value="INNER MEMBRANE TRANSPORTER"/>
    <property type="match status" value="1"/>
</dbReference>
<dbReference type="PANTHER" id="PTHR32322:SF2">
    <property type="entry name" value="EAMA DOMAIN-CONTAINING PROTEIN"/>
    <property type="match status" value="1"/>
</dbReference>
<dbReference type="Pfam" id="PF00892">
    <property type="entry name" value="EamA"/>
    <property type="match status" value="2"/>
</dbReference>
<protein>
    <submittedName>
        <fullName evidence="8">Membrane protein</fullName>
    </submittedName>
</protein>
<feature type="transmembrane region" description="Helical" evidence="6">
    <location>
        <begin position="73"/>
        <end position="91"/>
    </location>
</feature>
<evidence type="ECO:0000256" key="5">
    <source>
        <dbReference type="ARBA" id="ARBA00023136"/>
    </source>
</evidence>
<proteinExistence type="inferred from homology"/>
<comment type="subcellular location">
    <subcellularLocation>
        <location evidence="1">Membrane</location>
        <topology evidence="1">Multi-pass membrane protein</topology>
    </subcellularLocation>
</comment>
<gene>
    <name evidence="8" type="ORF">TH4_00430</name>
</gene>
<comment type="similarity">
    <text evidence="2">Belongs to the EamA transporter family.</text>
</comment>
<evidence type="ECO:0000256" key="1">
    <source>
        <dbReference type="ARBA" id="ARBA00004141"/>
    </source>
</evidence>
<feature type="transmembrane region" description="Helical" evidence="6">
    <location>
        <begin position="191"/>
        <end position="209"/>
    </location>
</feature>
<dbReference type="SUPFAM" id="SSF103481">
    <property type="entry name" value="Multidrug resistance efflux transporter EmrE"/>
    <property type="match status" value="2"/>
</dbReference>
<comment type="caution">
    <text evidence="8">The sequence shown here is derived from an EMBL/GenBank/DDBJ whole genome shotgun (WGS) entry which is preliminary data.</text>
</comment>
<dbReference type="GO" id="GO:0016020">
    <property type="term" value="C:membrane"/>
    <property type="evidence" value="ECO:0007669"/>
    <property type="project" value="UniProtKB-SubCell"/>
</dbReference>
<dbReference type="InterPro" id="IPR050638">
    <property type="entry name" value="AA-Vitamin_Transporters"/>
</dbReference>
<dbReference type="EMBL" id="JPVZ01000001">
    <property type="protein sequence ID" value="OAZ11596.1"/>
    <property type="molecule type" value="Genomic_DNA"/>
</dbReference>
<evidence type="ECO:0000313" key="8">
    <source>
        <dbReference type="EMBL" id="OAZ11596.1"/>
    </source>
</evidence>
<evidence type="ECO:0000256" key="3">
    <source>
        <dbReference type="ARBA" id="ARBA00022692"/>
    </source>
</evidence>
<feature type="transmembrane region" description="Helical" evidence="6">
    <location>
        <begin position="280"/>
        <end position="296"/>
    </location>
</feature>
<name>A0A853L400_9PROT</name>
<evidence type="ECO:0000313" key="9">
    <source>
        <dbReference type="Proteomes" id="UP000094009"/>
    </source>
</evidence>
<dbReference type="InterPro" id="IPR037185">
    <property type="entry name" value="EmrE-like"/>
</dbReference>
<feature type="transmembrane region" description="Helical" evidence="6">
    <location>
        <begin position="258"/>
        <end position="274"/>
    </location>
</feature>
<keyword evidence="4 6" id="KW-1133">Transmembrane helix</keyword>
<feature type="transmembrane region" description="Helical" evidence="6">
    <location>
        <begin position="159"/>
        <end position="179"/>
    </location>
</feature>
<evidence type="ECO:0000259" key="7">
    <source>
        <dbReference type="Pfam" id="PF00892"/>
    </source>
</evidence>
<dbReference type="Proteomes" id="UP000094009">
    <property type="component" value="Unassembled WGS sequence"/>
</dbReference>
<feature type="transmembrane region" description="Helical" evidence="6">
    <location>
        <begin position="103"/>
        <end position="123"/>
    </location>
</feature>
<organism evidence="8 9">
    <name type="scientific">Thalassospira tepidiphila MCCC 1A03514</name>
    <dbReference type="NCBI Taxonomy" id="1177930"/>
    <lineage>
        <taxon>Bacteria</taxon>
        <taxon>Pseudomonadati</taxon>
        <taxon>Pseudomonadota</taxon>
        <taxon>Alphaproteobacteria</taxon>
        <taxon>Rhodospirillales</taxon>
        <taxon>Thalassospiraceae</taxon>
        <taxon>Thalassospira</taxon>
    </lineage>
</organism>
<evidence type="ECO:0000256" key="2">
    <source>
        <dbReference type="ARBA" id="ARBA00007362"/>
    </source>
</evidence>